<name>A0A8I2ZTY1_VERLO</name>
<evidence type="ECO:0000313" key="3">
    <source>
        <dbReference type="Proteomes" id="UP000689129"/>
    </source>
</evidence>
<dbReference type="OrthoDB" id="10558072at2759"/>
<accession>A0A8I2ZTY1</accession>
<comment type="caution">
    <text evidence="2">The sequence shown here is derived from an EMBL/GenBank/DDBJ whole genome shotgun (WGS) entry which is preliminary data.</text>
</comment>
<organism evidence="2 3">
    <name type="scientific">Verticillium longisporum</name>
    <name type="common">Verticillium dahliae var. longisporum</name>
    <dbReference type="NCBI Taxonomy" id="100787"/>
    <lineage>
        <taxon>Eukaryota</taxon>
        <taxon>Fungi</taxon>
        <taxon>Dikarya</taxon>
        <taxon>Ascomycota</taxon>
        <taxon>Pezizomycotina</taxon>
        <taxon>Sordariomycetes</taxon>
        <taxon>Hypocreomycetidae</taxon>
        <taxon>Glomerellales</taxon>
        <taxon>Plectosphaerellaceae</taxon>
        <taxon>Verticillium</taxon>
    </lineage>
</organism>
<dbReference type="EMBL" id="JAEMWZ010000082">
    <property type="protein sequence ID" value="KAG7137748.1"/>
    <property type="molecule type" value="Genomic_DNA"/>
</dbReference>
<evidence type="ECO:0000313" key="2">
    <source>
        <dbReference type="EMBL" id="KAG7137748.1"/>
    </source>
</evidence>
<feature type="region of interest" description="Disordered" evidence="1">
    <location>
        <begin position="66"/>
        <end position="103"/>
    </location>
</feature>
<reference evidence="2" key="1">
    <citation type="journal article" date="2021" name="Mol. Plant Pathol.">
        <title>A 20-kb lineage-specific genomic region tames virulence in pathogenic amphidiploid Verticillium longisporum.</title>
        <authorList>
            <person name="Harting R."/>
            <person name="Starke J."/>
            <person name="Kusch H."/>
            <person name="Poggeler S."/>
            <person name="Maurus I."/>
            <person name="Schluter R."/>
            <person name="Landesfeind M."/>
            <person name="Bulla I."/>
            <person name="Nowrousian M."/>
            <person name="de Jonge R."/>
            <person name="Stahlhut G."/>
            <person name="Hoff K.J."/>
            <person name="Asshauer K.P."/>
            <person name="Thurmer A."/>
            <person name="Stanke M."/>
            <person name="Daniel R."/>
            <person name="Morgenstern B."/>
            <person name="Thomma B.P.H.J."/>
            <person name="Kronstad J.W."/>
            <person name="Braus-Stromeyer S.A."/>
            <person name="Braus G.H."/>
        </authorList>
    </citation>
    <scope>NUCLEOTIDE SEQUENCE</scope>
    <source>
        <strain evidence="2">Vl32</strain>
    </source>
</reference>
<proteinExistence type="predicted"/>
<dbReference type="AlphaFoldDB" id="A0A8I2ZTY1"/>
<dbReference type="Proteomes" id="UP000689129">
    <property type="component" value="Unassembled WGS sequence"/>
</dbReference>
<protein>
    <submittedName>
        <fullName evidence="2">Uncharacterized protein</fullName>
    </submittedName>
</protein>
<evidence type="ECO:0000256" key="1">
    <source>
        <dbReference type="SAM" id="MobiDB-lite"/>
    </source>
</evidence>
<gene>
    <name evidence="2" type="ORF">HYQ45_004942</name>
</gene>
<sequence>MRLGNQRGCLRCFLGQGDSATWTQKLLQSISILLHAAAHTIFAPVAPRLLGGHELIGTTYLERTANEETAMAGRPGSGDEESSQETELDSRVNEASTEPAPACGDLSFANKMGSLHCLR</sequence>
<feature type="compositionally biased region" description="Acidic residues" evidence="1">
    <location>
        <begin position="78"/>
        <end position="87"/>
    </location>
</feature>